<keyword evidence="1" id="KW-1133">Transmembrane helix</keyword>
<dbReference type="PANTHER" id="PTHR40076">
    <property type="entry name" value="MEMBRANE PROTEIN-RELATED"/>
    <property type="match status" value="1"/>
</dbReference>
<reference evidence="2" key="2">
    <citation type="submission" date="2021-04" db="EMBL/GenBank/DDBJ databases">
        <authorList>
            <person name="Dong X."/>
        </authorList>
    </citation>
    <scope>NUCLEOTIDE SEQUENCE</scope>
    <source>
        <strain evidence="2">ZWT</strain>
    </source>
</reference>
<evidence type="ECO:0000256" key="1">
    <source>
        <dbReference type="SAM" id="Phobius"/>
    </source>
</evidence>
<accession>A0A9J6P2L3</accession>
<protein>
    <submittedName>
        <fullName evidence="2">DUF975 family protein</fullName>
    </submittedName>
</protein>
<dbReference type="Pfam" id="PF06161">
    <property type="entry name" value="DUF975"/>
    <property type="match status" value="1"/>
</dbReference>
<keyword evidence="1" id="KW-0472">Membrane</keyword>
<dbReference type="PANTHER" id="PTHR40076:SF1">
    <property type="entry name" value="MEMBRANE PROTEIN"/>
    <property type="match status" value="1"/>
</dbReference>
<feature type="transmembrane region" description="Helical" evidence="1">
    <location>
        <begin position="63"/>
        <end position="89"/>
    </location>
</feature>
<proteinExistence type="predicted"/>
<sequence>MWTREQLKTRAKGVLRASYWKALLVSAILFFLGAAGSSGSGSGYSRSSRNRINYHIDNTDFSSYSPIIITVIVIALVAILLAILFSVFISNPIQVGGKKYFLKSTEMDFDMNNLGYGFNKGRYSNIVKTMFIKNLFIFFWSLLLIIPGIVKSYAYRMVPYILCDNPNMDYDRAIELSSAMTQGHKFDMWVLDLSFIGWHLLSMFIPFVGKFLVMPYTNATDAELYLALKDNAIGTGLCDPNELTDYKY</sequence>
<keyword evidence="1" id="KW-0812">Transmembrane</keyword>
<evidence type="ECO:0000313" key="3">
    <source>
        <dbReference type="Proteomes" id="UP001056429"/>
    </source>
</evidence>
<name>A0A9J6P2L3_9CLOT</name>
<dbReference type="Proteomes" id="UP001056429">
    <property type="component" value="Unassembled WGS sequence"/>
</dbReference>
<dbReference type="InterPro" id="IPR010380">
    <property type="entry name" value="DUF975"/>
</dbReference>
<keyword evidence="3" id="KW-1185">Reference proteome</keyword>
<reference evidence="2" key="1">
    <citation type="journal article" date="2021" name="mSystems">
        <title>Bacteria and Archaea Synergistically Convert Glycine Betaine to Biogenic Methane in the Formosa Cold Seep of the South China Sea.</title>
        <authorList>
            <person name="Li L."/>
            <person name="Zhang W."/>
            <person name="Zhang S."/>
            <person name="Song L."/>
            <person name="Sun Q."/>
            <person name="Zhang H."/>
            <person name="Xiang H."/>
            <person name="Dong X."/>
        </authorList>
    </citation>
    <scope>NUCLEOTIDE SEQUENCE</scope>
    <source>
        <strain evidence="2">ZWT</strain>
    </source>
</reference>
<feature type="transmembrane region" description="Helical" evidence="1">
    <location>
        <begin position="195"/>
        <end position="213"/>
    </location>
</feature>
<dbReference type="RefSeq" id="WP_250858786.1">
    <property type="nucleotide sequence ID" value="NZ_JAGSOJ010000002.1"/>
</dbReference>
<comment type="caution">
    <text evidence="2">The sequence shown here is derived from an EMBL/GenBank/DDBJ whole genome shotgun (WGS) entry which is preliminary data.</text>
</comment>
<organism evidence="2 3">
    <name type="scientific">Oceanirhabdus seepicola</name>
    <dbReference type="NCBI Taxonomy" id="2828781"/>
    <lineage>
        <taxon>Bacteria</taxon>
        <taxon>Bacillati</taxon>
        <taxon>Bacillota</taxon>
        <taxon>Clostridia</taxon>
        <taxon>Eubacteriales</taxon>
        <taxon>Clostridiaceae</taxon>
        <taxon>Oceanirhabdus</taxon>
    </lineage>
</organism>
<gene>
    <name evidence="2" type="ORF">KDK92_08415</name>
</gene>
<dbReference type="EMBL" id="JAGSOJ010000002">
    <property type="protein sequence ID" value="MCM1989760.1"/>
    <property type="molecule type" value="Genomic_DNA"/>
</dbReference>
<evidence type="ECO:0000313" key="2">
    <source>
        <dbReference type="EMBL" id="MCM1989760.1"/>
    </source>
</evidence>
<feature type="transmembrane region" description="Helical" evidence="1">
    <location>
        <begin position="130"/>
        <end position="150"/>
    </location>
</feature>
<dbReference type="AlphaFoldDB" id="A0A9J6P2L3"/>